<dbReference type="SUPFAM" id="SSF47616">
    <property type="entry name" value="GST C-terminal domain-like"/>
    <property type="match status" value="1"/>
</dbReference>
<dbReference type="CDD" id="cd03044">
    <property type="entry name" value="GST_N_EF1Bgamma"/>
    <property type="match status" value="1"/>
</dbReference>
<dbReference type="InterPro" id="IPR040079">
    <property type="entry name" value="Glutathione_S-Trfase"/>
</dbReference>
<dbReference type="Pfam" id="PF00043">
    <property type="entry name" value="GST_C"/>
    <property type="match status" value="1"/>
</dbReference>
<evidence type="ECO:0000256" key="3">
    <source>
        <dbReference type="PROSITE-ProRule" id="PRU00519"/>
    </source>
</evidence>
<dbReference type="Gene3D" id="3.40.30.10">
    <property type="entry name" value="Glutaredoxin"/>
    <property type="match status" value="1"/>
</dbReference>
<feature type="domain" description="EF-1-gamma C-terminal" evidence="5">
    <location>
        <begin position="257"/>
        <end position="416"/>
    </location>
</feature>
<feature type="compositionally biased region" description="Basic and acidic residues" evidence="4">
    <location>
        <begin position="253"/>
        <end position="265"/>
    </location>
</feature>
<dbReference type="Proteomes" id="UP001498398">
    <property type="component" value="Unassembled WGS sequence"/>
</dbReference>
<evidence type="ECO:0000259" key="5">
    <source>
        <dbReference type="PROSITE" id="PS50040"/>
    </source>
</evidence>
<name>A0ABR1J2Q2_9AGAR</name>
<feature type="region of interest" description="Disordered" evidence="4">
    <location>
        <begin position="221"/>
        <end position="266"/>
    </location>
</feature>
<evidence type="ECO:0000313" key="8">
    <source>
        <dbReference type="EMBL" id="KAK7448437.1"/>
    </source>
</evidence>
<reference evidence="8 9" key="1">
    <citation type="submission" date="2024-01" db="EMBL/GenBank/DDBJ databases">
        <title>A draft genome for the cacao thread blight pathogen Marasmiellus scandens.</title>
        <authorList>
            <person name="Baruah I.K."/>
            <person name="Leung J."/>
            <person name="Bukari Y."/>
            <person name="Amoako-Attah I."/>
            <person name="Meinhardt L.W."/>
            <person name="Bailey B.A."/>
            <person name="Cohen S.P."/>
        </authorList>
    </citation>
    <scope>NUCLEOTIDE SEQUENCE [LARGE SCALE GENOMIC DNA]</scope>
    <source>
        <strain evidence="8 9">GH-19</strain>
    </source>
</reference>
<organism evidence="8 9">
    <name type="scientific">Marasmiellus scandens</name>
    <dbReference type="NCBI Taxonomy" id="2682957"/>
    <lineage>
        <taxon>Eukaryota</taxon>
        <taxon>Fungi</taxon>
        <taxon>Dikarya</taxon>
        <taxon>Basidiomycota</taxon>
        <taxon>Agaricomycotina</taxon>
        <taxon>Agaricomycetes</taxon>
        <taxon>Agaricomycetidae</taxon>
        <taxon>Agaricales</taxon>
        <taxon>Marasmiineae</taxon>
        <taxon>Omphalotaceae</taxon>
        <taxon>Marasmiellus</taxon>
    </lineage>
</organism>
<dbReference type="Gene3D" id="1.20.1050.10">
    <property type="match status" value="1"/>
</dbReference>
<evidence type="ECO:0000313" key="9">
    <source>
        <dbReference type="Proteomes" id="UP001498398"/>
    </source>
</evidence>
<gene>
    <name evidence="8" type="ORF">VKT23_013700</name>
</gene>
<evidence type="ECO:0000256" key="2">
    <source>
        <dbReference type="ARBA" id="ARBA00022917"/>
    </source>
</evidence>
<dbReference type="InterPro" id="IPR050802">
    <property type="entry name" value="EF-GSTs"/>
</dbReference>
<feature type="compositionally biased region" description="Basic and acidic residues" evidence="4">
    <location>
        <begin position="234"/>
        <end position="243"/>
    </location>
</feature>
<evidence type="ECO:0000259" key="7">
    <source>
        <dbReference type="PROSITE" id="PS50405"/>
    </source>
</evidence>
<evidence type="ECO:0000256" key="1">
    <source>
        <dbReference type="ARBA" id="ARBA00022768"/>
    </source>
</evidence>
<dbReference type="InterPro" id="IPR010987">
    <property type="entry name" value="Glutathione-S-Trfase_C-like"/>
</dbReference>
<dbReference type="SMART" id="SM01183">
    <property type="entry name" value="EF1G"/>
    <property type="match status" value="1"/>
</dbReference>
<dbReference type="Gene3D" id="3.30.70.1010">
    <property type="entry name" value="Translation elongation factor EF1B, gamma chain, conserved domain"/>
    <property type="match status" value="1"/>
</dbReference>
<keyword evidence="1 3" id="KW-0251">Elongation factor</keyword>
<dbReference type="Pfam" id="PF02798">
    <property type="entry name" value="GST_N"/>
    <property type="match status" value="1"/>
</dbReference>
<dbReference type="PROSITE" id="PS50404">
    <property type="entry name" value="GST_NTER"/>
    <property type="match status" value="1"/>
</dbReference>
<dbReference type="InterPro" id="IPR004046">
    <property type="entry name" value="GST_C"/>
</dbReference>
<dbReference type="InterPro" id="IPR001662">
    <property type="entry name" value="EF1B_G_C"/>
</dbReference>
<dbReference type="Pfam" id="PF00647">
    <property type="entry name" value="EF1G"/>
    <property type="match status" value="1"/>
</dbReference>
<sequence>MSVGTLYTIAYQGKGKAIRAAAAFGGLTVDIPSDYKHFETNKQEAFLSKFPHGKIPAFEGKDGLKLFEGYPIARYISSLAPNSGLLGTSGGEAALVDAWSHLVETEIDTWTGVIRGITSGVIAYSKPLHTAALERQARTLKTLEKHLSANTFFVGERITLADIFVASIIQQGVSSTIDAAVRATIPNVVRHLETIVNQPQFKDIFGPVEYIEKGVQFVPPKKEAKPAAAAPAPKAEKKPKAKDDDEEEPDVPPEPKAKNPLDDLPKSTFNLEDWKRAYSNMDTRGPGGSLEWLYKNFDKEGFSLWRVDFKYNDELTQTFMSSNQIGGFFNRLEASRKYLFGSMGVLGKTNDSIISGALIVRGQDIEPVVNVAPDWESYTYSRINLDDAAQKEFFEGALAWDLKVDGKEWADGKNFK</sequence>
<dbReference type="PANTHER" id="PTHR43986">
    <property type="entry name" value="ELONGATION FACTOR 1-GAMMA"/>
    <property type="match status" value="1"/>
</dbReference>
<dbReference type="PROSITE" id="PS50405">
    <property type="entry name" value="GST_CTER"/>
    <property type="match status" value="1"/>
</dbReference>
<dbReference type="EMBL" id="JBANRG010000038">
    <property type="protein sequence ID" value="KAK7448437.1"/>
    <property type="molecule type" value="Genomic_DNA"/>
</dbReference>
<dbReference type="InterPro" id="IPR036249">
    <property type="entry name" value="Thioredoxin-like_sf"/>
</dbReference>
<dbReference type="InterPro" id="IPR004045">
    <property type="entry name" value="Glutathione_S-Trfase_N"/>
</dbReference>
<comment type="caution">
    <text evidence="8">The sequence shown here is derived from an EMBL/GenBank/DDBJ whole genome shotgun (WGS) entry which is preliminary data.</text>
</comment>
<accession>A0ABR1J2Q2</accession>
<keyword evidence="2 3" id="KW-0648">Protein biosynthesis</keyword>
<dbReference type="SUPFAM" id="SSF52833">
    <property type="entry name" value="Thioredoxin-like"/>
    <property type="match status" value="1"/>
</dbReference>
<feature type="domain" description="GST C-terminal" evidence="7">
    <location>
        <begin position="89"/>
        <end position="217"/>
    </location>
</feature>
<evidence type="ECO:0000259" key="6">
    <source>
        <dbReference type="PROSITE" id="PS50404"/>
    </source>
</evidence>
<dbReference type="InterPro" id="IPR036282">
    <property type="entry name" value="Glutathione-S-Trfase_C_sf"/>
</dbReference>
<dbReference type="SFLD" id="SFLDS00019">
    <property type="entry name" value="Glutathione_Transferase_(cytos"/>
    <property type="match status" value="1"/>
</dbReference>
<dbReference type="CDD" id="cd03181">
    <property type="entry name" value="GST_C_EF1Bgamma_like"/>
    <property type="match status" value="1"/>
</dbReference>
<evidence type="ECO:0000256" key="4">
    <source>
        <dbReference type="SAM" id="MobiDB-lite"/>
    </source>
</evidence>
<dbReference type="PANTHER" id="PTHR43986:SF1">
    <property type="entry name" value="ELONGATION FACTOR 1-GAMMA"/>
    <property type="match status" value="1"/>
</dbReference>
<proteinExistence type="predicted"/>
<keyword evidence="9" id="KW-1185">Reference proteome</keyword>
<evidence type="ECO:0008006" key="10">
    <source>
        <dbReference type="Google" id="ProtNLM"/>
    </source>
</evidence>
<feature type="domain" description="GST N-terminal" evidence="6">
    <location>
        <begin position="2"/>
        <end position="84"/>
    </location>
</feature>
<dbReference type="PROSITE" id="PS50040">
    <property type="entry name" value="EF1G_C"/>
    <property type="match status" value="1"/>
</dbReference>
<dbReference type="InterPro" id="IPR036433">
    <property type="entry name" value="EF1B_G_C_sf"/>
</dbReference>
<protein>
    <recommendedName>
        <fullName evidence="10">Elongation factor 1-gamma</fullName>
    </recommendedName>
</protein>
<dbReference type="SUPFAM" id="SSF89942">
    <property type="entry name" value="eEF1-gamma domain"/>
    <property type="match status" value="1"/>
</dbReference>